<dbReference type="AlphaFoldDB" id="A0AAJ0CEM2"/>
<accession>A0AAJ0CEM2</accession>
<reference evidence="1" key="1">
    <citation type="submission" date="2023-06" db="EMBL/GenBank/DDBJ databases">
        <title>Conoideocrella luteorostrata (Hypocreales: Clavicipitaceae), a potential biocontrol fungus for elongate hemlock scale in United States Christmas tree production areas.</title>
        <authorList>
            <person name="Barrett H."/>
            <person name="Lovett B."/>
            <person name="Macias A.M."/>
            <person name="Stajich J.E."/>
            <person name="Kasson M.T."/>
        </authorList>
    </citation>
    <scope>NUCLEOTIDE SEQUENCE</scope>
    <source>
        <strain evidence="1">ARSEF 14590</strain>
    </source>
</reference>
<organism evidence="1 2">
    <name type="scientific">Conoideocrella luteorostrata</name>
    <dbReference type="NCBI Taxonomy" id="1105319"/>
    <lineage>
        <taxon>Eukaryota</taxon>
        <taxon>Fungi</taxon>
        <taxon>Dikarya</taxon>
        <taxon>Ascomycota</taxon>
        <taxon>Pezizomycotina</taxon>
        <taxon>Sordariomycetes</taxon>
        <taxon>Hypocreomycetidae</taxon>
        <taxon>Hypocreales</taxon>
        <taxon>Clavicipitaceae</taxon>
        <taxon>Conoideocrella</taxon>
    </lineage>
</organism>
<protein>
    <recommendedName>
        <fullName evidence="3">Protein kinase domain-containing protein</fullName>
    </recommendedName>
</protein>
<dbReference type="EMBL" id="JASWJB010000435">
    <property type="protein sequence ID" value="KAK2590463.1"/>
    <property type="molecule type" value="Genomic_DNA"/>
</dbReference>
<evidence type="ECO:0000313" key="1">
    <source>
        <dbReference type="EMBL" id="KAK2590463.1"/>
    </source>
</evidence>
<evidence type="ECO:0000313" key="2">
    <source>
        <dbReference type="Proteomes" id="UP001251528"/>
    </source>
</evidence>
<dbReference type="InterPro" id="IPR011009">
    <property type="entry name" value="Kinase-like_dom_sf"/>
</dbReference>
<comment type="caution">
    <text evidence="1">The sequence shown here is derived from an EMBL/GenBank/DDBJ whole genome shotgun (WGS) entry which is preliminary data.</text>
</comment>
<name>A0AAJ0CEM2_9HYPO</name>
<sequence length="335" mass="37088">METHDEFEPEWVWADDEGTNVYAQGYGRHLTVIFSFSADKHNPPTSLANRVCTKYEGLETEDPASTFPTIADLHTAIWGAIRHAWPHCVSHPDLRTKLDAVVGVESIDSSVDKITWNIHSHPRFPQFVQNLADESLDTPASPGKLVDFASLIRYEQLGGRGCTTRVLLPTGESSVFKGVDFRTALQYSDDEGDKIIRNLISNWRREYNTLQQMPTYPNVLPPPPTLATIQRPDRSAMPVICGGLSPFYPGGNAASRINDSNKKGVRIALDLKAHWCANMAAAAFHTHRIAKTYHMDIKPGNFVADASDNLILCDWEQHDAPATTLAPEADATSPV</sequence>
<dbReference type="Gene3D" id="1.10.510.10">
    <property type="entry name" value="Transferase(Phosphotransferase) domain 1"/>
    <property type="match status" value="1"/>
</dbReference>
<evidence type="ECO:0008006" key="3">
    <source>
        <dbReference type="Google" id="ProtNLM"/>
    </source>
</evidence>
<keyword evidence="2" id="KW-1185">Reference proteome</keyword>
<dbReference type="SUPFAM" id="SSF56112">
    <property type="entry name" value="Protein kinase-like (PK-like)"/>
    <property type="match status" value="1"/>
</dbReference>
<dbReference type="Proteomes" id="UP001251528">
    <property type="component" value="Unassembled WGS sequence"/>
</dbReference>
<proteinExistence type="predicted"/>
<gene>
    <name evidence="1" type="ORF">QQS21_011850</name>
</gene>